<dbReference type="EMBL" id="JACMHY010000009">
    <property type="protein sequence ID" value="MBC2867540.1"/>
    <property type="molecule type" value="Genomic_DNA"/>
</dbReference>
<dbReference type="AlphaFoldDB" id="A0A7X1I2E1"/>
<proteinExistence type="predicted"/>
<dbReference type="Proteomes" id="UP000517694">
    <property type="component" value="Unassembled WGS sequence"/>
</dbReference>
<comment type="caution">
    <text evidence="1">The sequence shown here is derived from an EMBL/GenBank/DDBJ whole genome shotgun (WGS) entry which is preliminary data.</text>
</comment>
<accession>A0A7X1I2E1</accession>
<name>A0A7X1I2E1_9ACTN</name>
<keyword evidence="2" id="KW-1185">Reference proteome</keyword>
<dbReference type="Gene3D" id="2.120.10.30">
    <property type="entry name" value="TolB, C-terminal domain"/>
    <property type="match status" value="1"/>
</dbReference>
<sequence>MISDDGRQVAFSSKAHNLGCGKGGTRCLFVKDLRTGALTTVGYLDNLDHWAPMVISGDGSHVGYSEGSHSPWGYVYDRTSGTTVRIAPADPPPDASQTELLAFDRHARHLAFRAGNRYGPNEGLYLYVRDTATGADRLVSGPEDGSKTAAQLSGDGRRVAFATRATADRPGGVYVADVRTGARVRADRGLGTAALVRLSADGRSVVLTAQGGTYVRDLRTGRLRRVADTPAVTAGPQAREVLLSTAQGLSLLDVRTGRTTPVAPAGSTAQPGAVGARGRGVVFTSAADGLVPGDTNAAADVFVRLPK</sequence>
<dbReference type="RefSeq" id="WP_185947856.1">
    <property type="nucleotide sequence ID" value="NZ_JACMHY010000009.1"/>
</dbReference>
<dbReference type="InterPro" id="IPR011042">
    <property type="entry name" value="6-blade_b-propeller_TolB-like"/>
</dbReference>
<gene>
    <name evidence="1" type="ORF">H1R13_21990</name>
</gene>
<dbReference type="SUPFAM" id="SSF82171">
    <property type="entry name" value="DPP6 N-terminal domain-like"/>
    <property type="match status" value="1"/>
</dbReference>
<protein>
    <submittedName>
        <fullName evidence="1">Uncharacterized protein</fullName>
    </submittedName>
</protein>
<evidence type="ECO:0000313" key="2">
    <source>
        <dbReference type="Proteomes" id="UP000517694"/>
    </source>
</evidence>
<reference evidence="1 2" key="1">
    <citation type="submission" date="2020-08" db="EMBL/GenBank/DDBJ databases">
        <title>Whole-Genome Sequence of French Clinical Streptomyces mexicanus Strain Q0842.</title>
        <authorList>
            <person name="Boxberger M."/>
            <person name="La Scola B."/>
        </authorList>
    </citation>
    <scope>NUCLEOTIDE SEQUENCE [LARGE SCALE GENOMIC DNA]</scope>
    <source>
        <strain evidence="1 2">Marseille-Q0842</strain>
    </source>
</reference>
<organism evidence="1 2">
    <name type="scientific">Streptomyces mexicanus</name>
    <dbReference type="NCBI Taxonomy" id="178566"/>
    <lineage>
        <taxon>Bacteria</taxon>
        <taxon>Bacillati</taxon>
        <taxon>Actinomycetota</taxon>
        <taxon>Actinomycetes</taxon>
        <taxon>Kitasatosporales</taxon>
        <taxon>Streptomycetaceae</taxon>
        <taxon>Streptomyces</taxon>
    </lineage>
</organism>
<evidence type="ECO:0000313" key="1">
    <source>
        <dbReference type="EMBL" id="MBC2867540.1"/>
    </source>
</evidence>